<evidence type="ECO:0000256" key="1">
    <source>
        <dbReference type="ARBA" id="ARBA00001947"/>
    </source>
</evidence>
<reference evidence="26" key="1">
    <citation type="submission" date="2023-03" db="EMBL/GenBank/DDBJ databases">
        <title>Electrophorus voltai genome.</title>
        <authorList>
            <person name="Bian C."/>
        </authorList>
    </citation>
    <scope>NUCLEOTIDE SEQUENCE</scope>
    <source>
        <strain evidence="26">CB-2022</strain>
        <tissue evidence="26">Muscle</tissue>
    </source>
</reference>
<keyword evidence="27" id="KW-1185">Reference proteome</keyword>
<evidence type="ECO:0000256" key="3">
    <source>
        <dbReference type="ARBA" id="ARBA00008290"/>
    </source>
</evidence>
<keyword evidence="14" id="KW-1133">Transmembrane helix</keyword>
<keyword evidence="18" id="KW-0675">Receptor</keyword>
<dbReference type="FunFam" id="2.30.250.10:FF:000002">
    <property type="entry name" value="Aspartyl aminopeptidase"/>
    <property type="match status" value="1"/>
</dbReference>
<dbReference type="SUPFAM" id="SSF52799">
    <property type="entry name" value="(Phosphotyrosine protein) phosphatases II"/>
    <property type="match status" value="2"/>
</dbReference>
<dbReference type="GO" id="GO:0045202">
    <property type="term" value="C:synapse"/>
    <property type="evidence" value="ECO:0007669"/>
    <property type="project" value="UniProtKB-SubCell"/>
</dbReference>
<name>A0AAD9DZI6_9TELE</name>
<dbReference type="GO" id="GO:0004725">
    <property type="term" value="F:protein tyrosine phosphatase activity"/>
    <property type="evidence" value="ECO:0007669"/>
    <property type="project" value="InterPro"/>
</dbReference>
<evidence type="ECO:0000256" key="20">
    <source>
        <dbReference type="ARBA" id="ARBA00023329"/>
    </source>
</evidence>
<keyword evidence="19" id="KW-0325">Glycoprotein</keyword>
<comment type="subcellular location">
    <subcellularLocation>
        <location evidence="2">Cytoplasmic vesicle</location>
        <location evidence="2">Secretory vesicle membrane</location>
        <topology evidence="2">Single-pass type I membrane protein</topology>
    </subcellularLocation>
    <subcellularLocation>
        <location evidence="22">Synapse</location>
    </subcellularLocation>
</comment>
<evidence type="ECO:0000256" key="12">
    <source>
        <dbReference type="ARBA" id="ARBA00022801"/>
    </source>
</evidence>
<sequence length="1744" mass="190636">MKLRDKVWGVWVRLMVRSVGLLGSDSWCGLWVWWGQTHGGICGSGVGQTDGGVRGSVLAMKTSRDAVQAAARELLNFISRGVSPYHVVEECKTRLLKAGFTELKESDHWEIKPANKYFVTRNYSTIIAFAVGGLYQPGNGFSMIGAHTDSPCLKVKPRSRKTRLGCLQVGVECYGGGIWSTWFDRDLTVAGRVMVKSGGKLVHRLVHIQRPILRIPHLAIHLQRDINDSFGPNKENHLVPLLATVVQEELETGSTVSGDASTTTTTTEKHHPALVRLLCADLGLEPDALLDFELCLADTQPGVLGGVYEEFIFSPRLDNLHSSYCALTALIDSSTSASLSAETNIRMITLYDNEEVGSESAQGAQSNLTEMILQRLAAGSSNPTALQEAMPLSFMISADMAHALHPNYQEKHEENHRPAFHKGPVIKFNSNQRYASTAVTASILREIAGRVEVPLQDVMVRNDCPCGTTIGPILAAKLGIPVLDLGAPQLAMHSIREMCCTSGVLHTTTLFKVTLASCILAALCQTGEKPTARSHGAIMTSRLWMLVGVMTACYRLGSPSRYDELFGQCTTQQHEGFRYRVTSVVLDRLQSLLQILMSEGLNWQDEVTQSVIDQELSKVEKVPLPPAWKKASSSESLKAPYYTGKEEARSDRGAADQIQPKLQPYMDYMMVDSPQSSHLMQRLEPYTYQKYAYQDEEGRSLNLVDGDMSSIHSRGSGHRPHPLNKDTQLLQDLVSVLLSSPAQPTSRHQVATPLSTPPFFQGLNFPLDYSKDYISQVMKVSSQQHKKKTPKEHGKIAGLDGSVQKSLNDLQGGFDLSHLDPEDMRRLFSVLDLLQSEPAMALRQGKSCPLQCFVPVHYNSSQAPQKLVKMTEGATTQAEDKTLVSGRPGPSRPRVIAGGASVLGPAALMKQDEGWNRTPKPIPAKNQTKQKDEYEYLLTNQSVVGPTLTLRVHPNSQNLSTTELAEKAAAEKTFLEQETGLDVLQTGVGEKSDGLPVAIRVQHSTGWVFFIFVGVACVGGLLVGSLTIACLRSHAHQLASGKLALGPETGSSTQSVYQDLCRQHMATKSSGKQESGAGATGVGGVRGGAVGGAGGGVGTDTSRVSSVSSQFSDANQPSPSSHSSTPSWGEEPAQSNMDISTGHMILAYMEDHVKNKDRLLKEWEALCSYQAEFSTVLIAQSEGNTKKNRCSQSVPYDHSRVKLKAEVNPSRADYINASTIIEHDPRMPAYIATQGPLSHTISDFWQMVWENGCTVIVMMTALVEDGEKQCDRYWPDEGSSLYHIYEVNLVSEHIWCNDFLVRSFYVKNVQTQETRTLTQFHFLSWPAQGIPTSTRPLLDFRRAALMTRSIVPTLITSTLITATLHRPHAHHLHPYHRHAPSSPTLITSTLITATLHRPPRSSPPPSSPPRSIIPHAHHLHPHHRHAPSSPRSSPPPSSPPRSIVPTLITSTLITATLHRPPRSSPPPSSLPRSIVPHAHHLHPHHRHAPSSPTLITSTLLTATLHCPHAHHLHPPHCHAPSSPCSITSTLITSTLITTMLHHLYHPPPPPSSPPRSTTSTLITTTPRPMAHSSASQSFNLLSCSLSLGSQYLSVSCHLSYDPPSSCLLSLSPHVRCLSHLMSAVSLCSCPLSLSPHVRCLSLMSAVSLSSCPLSLSPHVRCLSLMSAVSLSPFFPPSWDMKVNKCYRGRSCPIIVHCSDGTGRTGTYILIDMVLNRMTKGVKEIDIAATLEHIRDQRPGMVCSK</sequence>
<keyword evidence="17" id="KW-0472">Membrane</keyword>
<dbReference type="InterPro" id="IPR029021">
    <property type="entry name" value="Prot-tyrosine_phosphatase-like"/>
</dbReference>
<evidence type="ECO:0000256" key="19">
    <source>
        <dbReference type="ARBA" id="ARBA00023180"/>
    </source>
</evidence>
<proteinExistence type="inferred from homology"/>
<feature type="domain" description="Tyrosine-protein phosphatase" evidence="24">
    <location>
        <begin position="1159"/>
        <end position="1355"/>
    </location>
</feature>
<gene>
    <name evidence="26" type="ORF">P4O66_006983</name>
</gene>
<evidence type="ECO:0000256" key="9">
    <source>
        <dbReference type="ARBA" id="ARBA00022692"/>
    </source>
</evidence>
<evidence type="ECO:0000256" key="2">
    <source>
        <dbReference type="ARBA" id="ARBA00004212"/>
    </source>
</evidence>
<dbReference type="SMART" id="SM00194">
    <property type="entry name" value="PTPc"/>
    <property type="match status" value="1"/>
</dbReference>
<dbReference type="Gene3D" id="2.30.250.10">
    <property type="entry name" value="Aminopeptidase i, Domain 2"/>
    <property type="match status" value="1"/>
</dbReference>
<dbReference type="PANTHER" id="PTHR46106:SF1">
    <property type="entry name" value="RECEPTOR-TYPE TYROSINE-PROTEIN PHOSPHATASE-LIKE N"/>
    <property type="match status" value="1"/>
</dbReference>
<dbReference type="Gene3D" id="3.40.630.10">
    <property type="entry name" value="Zn peptidases"/>
    <property type="match status" value="1"/>
</dbReference>
<keyword evidence="10" id="KW-0479">Metal-binding</keyword>
<evidence type="ECO:0000256" key="6">
    <source>
        <dbReference type="ARBA" id="ARBA00022438"/>
    </source>
</evidence>
<keyword evidence="11" id="KW-0732">Signal</keyword>
<evidence type="ECO:0000256" key="11">
    <source>
        <dbReference type="ARBA" id="ARBA00022729"/>
    </source>
</evidence>
<dbReference type="PROSITE" id="PS00383">
    <property type="entry name" value="TYR_PHOSPHATASE_1"/>
    <property type="match status" value="1"/>
</dbReference>
<dbReference type="InterPro" id="IPR021613">
    <property type="entry name" value="Receptor_IA-2_dom"/>
</dbReference>
<evidence type="ECO:0000256" key="18">
    <source>
        <dbReference type="ARBA" id="ARBA00023170"/>
    </source>
</evidence>
<keyword evidence="20" id="KW-0968">Cytoplasmic vesicle</keyword>
<dbReference type="FunFam" id="3.90.190.10:FF:000017">
    <property type="entry name" value="receptor-type tyrosine-protein phosphatase-like N isoform X2"/>
    <property type="match status" value="1"/>
</dbReference>
<evidence type="ECO:0000313" key="27">
    <source>
        <dbReference type="Proteomes" id="UP001239994"/>
    </source>
</evidence>
<feature type="region of interest" description="Disordered" evidence="23">
    <location>
        <begin position="1090"/>
        <end position="1136"/>
    </location>
</feature>
<evidence type="ECO:0000256" key="21">
    <source>
        <dbReference type="ARBA" id="ARBA00025723"/>
    </source>
</evidence>
<dbReference type="InterPro" id="IPR038112">
    <property type="entry name" value="Receptor_IA-2_ectodomain_sf"/>
</dbReference>
<dbReference type="SMART" id="SM01305">
    <property type="entry name" value="RESP18"/>
    <property type="match status" value="1"/>
</dbReference>
<dbReference type="GO" id="GO:0004177">
    <property type="term" value="F:aminopeptidase activity"/>
    <property type="evidence" value="ECO:0007669"/>
    <property type="project" value="UniProtKB-KW"/>
</dbReference>
<dbReference type="GO" id="GO:0051046">
    <property type="term" value="P:regulation of secretion"/>
    <property type="evidence" value="ECO:0007669"/>
    <property type="project" value="TreeGrafter"/>
</dbReference>
<dbReference type="GO" id="GO:0030658">
    <property type="term" value="C:transport vesicle membrane"/>
    <property type="evidence" value="ECO:0007669"/>
    <property type="project" value="UniProtKB-SubCell"/>
</dbReference>
<keyword evidence="12" id="KW-0378">Hydrolase</keyword>
<feature type="non-terminal residue" evidence="26">
    <location>
        <position position="1744"/>
    </location>
</feature>
<dbReference type="Gene3D" id="3.30.70.2470">
    <property type="entry name" value="Protein-tyrosine phosphatase receptor IA-2 ectodomain"/>
    <property type="match status" value="1"/>
</dbReference>
<dbReference type="Pfam" id="PF14948">
    <property type="entry name" value="RESP18"/>
    <property type="match status" value="1"/>
</dbReference>
<dbReference type="GO" id="GO:0030141">
    <property type="term" value="C:secretory granule"/>
    <property type="evidence" value="ECO:0007669"/>
    <property type="project" value="InterPro"/>
</dbReference>
<dbReference type="Pfam" id="PF00102">
    <property type="entry name" value="Y_phosphatase"/>
    <property type="match status" value="2"/>
</dbReference>
<keyword evidence="7" id="KW-0597">Phosphoprotein</keyword>
<evidence type="ECO:0000259" key="25">
    <source>
        <dbReference type="PROSITE" id="PS50056"/>
    </source>
</evidence>
<dbReference type="InterPro" id="IPR000387">
    <property type="entry name" value="Tyr_Pase_dom"/>
</dbReference>
<evidence type="ECO:0000256" key="5">
    <source>
        <dbReference type="ARBA" id="ARBA00015118"/>
    </source>
</evidence>
<dbReference type="InterPro" id="IPR001948">
    <property type="entry name" value="Peptidase_M18"/>
</dbReference>
<feature type="compositionally biased region" description="Low complexity" evidence="23">
    <location>
        <begin position="1117"/>
        <end position="1127"/>
    </location>
</feature>
<keyword evidence="8" id="KW-0645">Protease</keyword>
<dbReference type="InterPro" id="IPR029403">
    <property type="entry name" value="RESP18_dom"/>
</dbReference>
<dbReference type="GO" id="GO:0035773">
    <property type="term" value="P:insulin secretion involved in cellular response to glucose stimulus"/>
    <property type="evidence" value="ECO:0007669"/>
    <property type="project" value="TreeGrafter"/>
</dbReference>
<dbReference type="GO" id="GO:0008237">
    <property type="term" value="F:metallopeptidase activity"/>
    <property type="evidence" value="ECO:0007669"/>
    <property type="project" value="UniProtKB-KW"/>
</dbReference>
<dbReference type="PANTHER" id="PTHR46106">
    <property type="entry name" value="IA-2 PROTEIN TYROSINE PHOSPHATASE, ISOFORM C"/>
    <property type="match status" value="1"/>
</dbReference>
<feature type="compositionally biased region" description="Basic residues" evidence="23">
    <location>
        <begin position="1415"/>
        <end position="1426"/>
    </location>
</feature>
<dbReference type="NCBIfam" id="NF002759">
    <property type="entry name" value="PRK02813.1"/>
    <property type="match status" value="1"/>
</dbReference>
<dbReference type="PROSITE" id="PS50056">
    <property type="entry name" value="TYR_PHOSPHATASE_2"/>
    <property type="match status" value="1"/>
</dbReference>
<evidence type="ECO:0000256" key="22">
    <source>
        <dbReference type="ARBA" id="ARBA00034103"/>
    </source>
</evidence>
<dbReference type="InterPro" id="IPR033522">
    <property type="entry name" value="IA-2/IA-2_beta"/>
</dbReference>
<dbReference type="SUPFAM" id="SSF53187">
    <property type="entry name" value="Zn-dependent exopeptidases"/>
    <property type="match status" value="1"/>
</dbReference>
<comment type="subunit">
    <text evidence="4">Tetrahedron-shaped homododecamer built from six homodimers.</text>
</comment>
<dbReference type="PROSITE" id="PS50055">
    <property type="entry name" value="TYR_PHOSPHATASE_PTP"/>
    <property type="match status" value="2"/>
</dbReference>
<feature type="region of interest" description="Disordered" evidence="23">
    <location>
        <begin position="1456"/>
        <end position="1475"/>
    </location>
</feature>
<dbReference type="GO" id="GO:0006508">
    <property type="term" value="P:proteolysis"/>
    <property type="evidence" value="ECO:0007669"/>
    <property type="project" value="UniProtKB-KW"/>
</dbReference>
<dbReference type="Pfam" id="PF02127">
    <property type="entry name" value="Peptidase_M18"/>
    <property type="match status" value="1"/>
</dbReference>
<evidence type="ECO:0000256" key="14">
    <source>
        <dbReference type="ARBA" id="ARBA00022989"/>
    </source>
</evidence>
<dbReference type="Pfam" id="PF11548">
    <property type="entry name" value="Receptor_IA-2"/>
    <property type="match status" value="1"/>
</dbReference>
<evidence type="ECO:0000256" key="16">
    <source>
        <dbReference type="ARBA" id="ARBA00023049"/>
    </source>
</evidence>
<dbReference type="InterPro" id="IPR000242">
    <property type="entry name" value="PTP_cat"/>
</dbReference>
<evidence type="ECO:0000313" key="26">
    <source>
        <dbReference type="EMBL" id="KAK1798694.1"/>
    </source>
</evidence>
<protein>
    <recommendedName>
        <fullName evidence="5">Aspartyl aminopeptidase</fullName>
    </recommendedName>
</protein>
<dbReference type="InterPro" id="IPR003595">
    <property type="entry name" value="Tyr_Pase_cat"/>
</dbReference>
<feature type="compositionally biased region" description="Low complexity" evidence="23">
    <location>
        <begin position="1099"/>
        <end position="1109"/>
    </location>
</feature>
<dbReference type="PRINTS" id="PR00932">
    <property type="entry name" value="AMINO1PTASE"/>
</dbReference>
<feature type="compositionally biased region" description="Low complexity" evidence="23">
    <location>
        <begin position="1554"/>
        <end position="1568"/>
    </location>
</feature>
<dbReference type="Proteomes" id="UP001239994">
    <property type="component" value="Unassembled WGS sequence"/>
</dbReference>
<evidence type="ECO:0000256" key="17">
    <source>
        <dbReference type="ARBA" id="ARBA00023136"/>
    </source>
</evidence>
<accession>A0AAD9DZI6</accession>
<dbReference type="SMART" id="SM00404">
    <property type="entry name" value="PTPc_motif"/>
    <property type="match status" value="1"/>
</dbReference>
<feature type="domain" description="Tyrosine-protein phosphatase" evidence="24">
    <location>
        <begin position="1688"/>
        <end position="1744"/>
    </location>
</feature>
<dbReference type="CDD" id="cd05658">
    <property type="entry name" value="M18_DAP"/>
    <property type="match status" value="1"/>
</dbReference>
<dbReference type="SUPFAM" id="SSF101821">
    <property type="entry name" value="Aminopeptidase/glucanase lid domain"/>
    <property type="match status" value="1"/>
</dbReference>
<keyword evidence="16" id="KW-0482">Metalloprotease</keyword>
<organism evidence="26 27">
    <name type="scientific">Electrophorus voltai</name>
    <dbReference type="NCBI Taxonomy" id="2609070"/>
    <lineage>
        <taxon>Eukaryota</taxon>
        <taxon>Metazoa</taxon>
        <taxon>Chordata</taxon>
        <taxon>Craniata</taxon>
        <taxon>Vertebrata</taxon>
        <taxon>Euteleostomi</taxon>
        <taxon>Actinopterygii</taxon>
        <taxon>Neopterygii</taxon>
        <taxon>Teleostei</taxon>
        <taxon>Ostariophysi</taxon>
        <taxon>Gymnotiformes</taxon>
        <taxon>Gymnotoidei</taxon>
        <taxon>Gymnotidae</taxon>
        <taxon>Electrophorus</taxon>
    </lineage>
</organism>
<feature type="region of interest" description="Disordered" evidence="23">
    <location>
        <begin position="1546"/>
        <end position="1570"/>
    </location>
</feature>
<keyword evidence="6" id="KW-0031">Aminopeptidase</keyword>
<evidence type="ECO:0000256" key="10">
    <source>
        <dbReference type="ARBA" id="ARBA00022723"/>
    </source>
</evidence>
<evidence type="ECO:0000256" key="15">
    <source>
        <dbReference type="ARBA" id="ARBA00023018"/>
    </source>
</evidence>
<feature type="region of interest" description="Disordered" evidence="23">
    <location>
        <begin position="875"/>
        <end position="894"/>
    </location>
</feature>
<dbReference type="InterPro" id="IPR023358">
    <property type="entry name" value="Peptidase_M18_dom2"/>
</dbReference>
<feature type="region of interest" description="Disordered" evidence="23">
    <location>
        <begin position="1395"/>
        <end position="1444"/>
    </location>
</feature>
<evidence type="ECO:0000256" key="23">
    <source>
        <dbReference type="SAM" id="MobiDB-lite"/>
    </source>
</evidence>
<comment type="cofactor">
    <cofactor evidence="1">
        <name>Zn(2+)</name>
        <dbReference type="ChEBI" id="CHEBI:29105"/>
    </cofactor>
</comment>
<feature type="domain" description="Tyrosine specific protein phosphatases" evidence="25">
    <location>
        <begin position="1687"/>
        <end position="1744"/>
    </location>
</feature>
<dbReference type="Gene3D" id="3.90.190.10">
    <property type="entry name" value="Protein tyrosine phosphatase superfamily"/>
    <property type="match status" value="2"/>
</dbReference>
<evidence type="ECO:0000256" key="4">
    <source>
        <dbReference type="ARBA" id="ARBA00011395"/>
    </source>
</evidence>
<comment type="similarity">
    <text evidence="3">Belongs to the peptidase M18 family.</text>
</comment>
<dbReference type="InterPro" id="IPR016130">
    <property type="entry name" value="Tyr_Pase_AS"/>
</dbReference>
<keyword evidence="15" id="KW-0770">Synapse</keyword>
<keyword evidence="9" id="KW-0812">Transmembrane</keyword>
<keyword evidence="13" id="KW-0862">Zinc</keyword>
<evidence type="ECO:0000256" key="8">
    <source>
        <dbReference type="ARBA" id="ARBA00022670"/>
    </source>
</evidence>
<comment type="caution">
    <text evidence="26">The sequence shown here is derived from an EMBL/GenBank/DDBJ whole genome shotgun (WGS) entry which is preliminary data.</text>
</comment>
<comment type="similarity">
    <text evidence="21">Belongs to the protein-tyrosine phosphatase family. Receptor class 8 subfamily.</text>
</comment>
<evidence type="ECO:0000256" key="13">
    <source>
        <dbReference type="ARBA" id="ARBA00022833"/>
    </source>
</evidence>
<dbReference type="EMBL" id="JAROKS010000012">
    <property type="protein sequence ID" value="KAK1798694.1"/>
    <property type="molecule type" value="Genomic_DNA"/>
</dbReference>
<dbReference type="GO" id="GO:0008270">
    <property type="term" value="F:zinc ion binding"/>
    <property type="evidence" value="ECO:0007669"/>
    <property type="project" value="InterPro"/>
</dbReference>
<evidence type="ECO:0000259" key="24">
    <source>
        <dbReference type="PROSITE" id="PS50055"/>
    </source>
</evidence>
<evidence type="ECO:0000256" key="7">
    <source>
        <dbReference type="ARBA" id="ARBA00022553"/>
    </source>
</evidence>